<dbReference type="GO" id="GO:0005829">
    <property type="term" value="C:cytosol"/>
    <property type="evidence" value="ECO:0007669"/>
    <property type="project" value="UniProtKB-ARBA"/>
</dbReference>
<feature type="domain" description="CAP-Gly" evidence="5">
    <location>
        <begin position="190"/>
        <end position="232"/>
    </location>
</feature>
<keyword evidence="2" id="KW-0963">Cytoplasm</keyword>
<dbReference type="GO" id="GO:0005634">
    <property type="term" value="C:nucleus"/>
    <property type="evidence" value="ECO:0007669"/>
    <property type="project" value="TreeGrafter"/>
</dbReference>
<comment type="caution">
    <text evidence="6">The sequence shown here is derived from an EMBL/GenBank/DDBJ whole genome shotgun (WGS) entry which is preliminary data.</text>
</comment>
<dbReference type="GO" id="GO:0007021">
    <property type="term" value="P:tubulin complex assembly"/>
    <property type="evidence" value="ECO:0007669"/>
    <property type="project" value="InterPro"/>
</dbReference>
<dbReference type="InterPro" id="IPR000938">
    <property type="entry name" value="CAP-Gly_domain"/>
</dbReference>
<dbReference type="AlphaFoldDB" id="A0A1Y1V9S5"/>
<dbReference type="STRING" id="1754191.A0A1Y1V9S5"/>
<dbReference type="PANTHER" id="PTHR18916:SF85">
    <property type="entry name" value="TUBULIN-FOLDING COFACTOR B"/>
    <property type="match status" value="1"/>
</dbReference>
<comment type="similarity">
    <text evidence="4">Belongs to the TBCB family.</text>
</comment>
<dbReference type="GO" id="GO:0043014">
    <property type="term" value="F:alpha-tubulin binding"/>
    <property type="evidence" value="ECO:0007669"/>
    <property type="project" value="InterPro"/>
</dbReference>
<evidence type="ECO:0000313" key="6">
    <source>
        <dbReference type="EMBL" id="ORX50720.1"/>
    </source>
</evidence>
<dbReference type="GO" id="GO:0005938">
    <property type="term" value="C:cell cortex"/>
    <property type="evidence" value="ECO:0007669"/>
    <property type="project" value="TreeGrafter"/>
</dbReference>
<evidence type="ECO:0000313" key="7">
    <source>
        <dbReference type="Proteomes" id="UP000193719"/>
    </source>
</evidence>
<evidence type="ECO:0000256" key="1">
    <source>
        <dbReference type="ARBA" id="ARBA00004496"/>
    </source>
</evidence>
<keyword evidence="3" id="KW-0143">Chaperone</keyword>
<evidence type="ECO:0000256" key="2">
    <source>
        <dbReference type="ARBA" id="ARBA00022490"/>
    </source>
</evidence>
<dbReference type="InterPro" id="IPR000626">
    <property type="entry name" value="Ubiquitin-like_dom"/>
</dbReference>
<dbReference type="InterPro" id="IPR029071">
    <property type="entry name" value="Ubiquitin-like_domsf"/>
</dbReference>
<evidence type="ECO:0000256" key="3">
    <source>
        <dbReference type="ARBA" id="ARBA00023186"/>
    </source>
</evidence>
<dbReference type="Pfam" id="PF01302">
    <property type="entry name" value="CAP_GLY"/>
    <property type="match status" value="1"/>
</dbReference>
<dbReference type="Proteomes" id="UP000193719">
    <property type="component" value="Unassembled WGS sequence"/>
</dbReference>
<dbReference type="PANTHER" id="PTHR18916">
    <property type="entry name" value="DYNACTIN 1-RELATED MICROTUBULE-BINDING"/>
    <property type="match status" value="1"/>
</dbReference>
<dbReference type="PROSITE" id="PS50245">
    <property type="entry name" value="CAP_GLY_2"/>
    <property type="match status" value="1"/>
</dbReference>
<evidence type="ECO:0000256" key="4">
    <source>
        <dbReference type="ARBA" id="ARBA00025779"/>
    </source>
</evidence>
<dbReference type="OrthoDB" id="2130750at2759"/>
<dbReference type="GO" id="GO:0031122">
    <property type="term" value="P:cytoplasmic microtubule organization"/>
    <property type="evidence" value="ECO:0007669"/>
    <property type="project" value="TreeGrafter"/>
</dbReference>
<dbReference type="Gene3D" id="2.30.30.190">
    <property type="entry name" value="CAP Gly-rich-like domain"/>
    <property type="match status" value="1"/>
</dbReference>
<accession>A0A1Y1V9S5</accession>
<dbReference type="FunFam" id="2.30.30.190:FF:000013">
    <property type="entry name" value="Tubulin-folding cofactor B"/>
    <property type="match status" value="1"/>
</dbReference>
<evidence type="ECO:0000259" key="5">
    <source>
        <dbReference type="PROSITE" id="PS50245"/>
    </source>
</evidence>
<dbReference type="Pfam" id="PF14560">
    <property type="entry name" value="Ubiquitin_2"/>
    <property type="match status" value="1"/>
</dbReference>
<comment type="subcellular location">
    <subcellularLocation>
        <location evidence="1">Cytoplasm</location>
    </subcellularLocation>
</comment>
<dbReference type="SMART" id="SM01052">
    <property type="entry name" value="CAP_GLY"/>
    <property type="match status" value="1"/>
</dbReference>
<keyword evidence="7" id="KW-1185">Reference proteome</keyword>
<dbReference type="GO" id="GO:0035371">
    <property type="term" value="C:microtubule plus-end"/>
    <property type="evidence" value="ECO:0007669"/>
    <property type="project" value="TreeGrafter"/>
</dbReference>
<dbReference type="InterPro" id="IPR036859">
    <property type="entry name" value="CAP-Gly_dom_sf"/>
</dbReference>
<name>A0A1Y1V9S5_9FUNG</name>
<organism evidence="6 7">
    <name type="scientific">Piromyces finnis</name>
    <dbReference type="NCBI Taxonomy" id="1754191"/>
    <lineage>
        <taxon>Eukaryota</taxon>
        <taxon>Fungi</taxon>
        <taxon>Fungi incertae sedis</taxon>
        <taxon>Chytridiomycota</taxon>
        <taxon>Chytridiomycota incertae sedis</taxon>
        <taxon>Neocallimastigomycetes</taxon>
        <taxon>Neocallimastigales</taxon>
        <taxon>Neocallimastigaceae</taxon>
        <taxon>Piromyces</taxon>
    </lineage>
</organism>
<sequence>MISFGTNQSVVQLDSKPVVTVFVTCESSSSERRFNKDITIGSLKERLEPITGIPMATMQIKLYDRNDQFVCTLNDNDKKLGFYSVMDYGRLQVDDLNPYRIKNEWTDVSQVKKFEISEDEYNKRNDSVRHFLQKNKLGQYSVENQRHLEKENDPEGYFEEAQQIKVGDRCEVNAESKTGMPKRGTVKYVGKTEFKPGYWIGIAYDEPQGKHNGTVQGKSYFSCLPKYGVFVRPNKVTVGDFPEEDFDFDDDDLDEL</sequence>
<dbReference type="Gene3D" id="3.10.20.90">
    <property type="entry name" value="Phosphatidylinositol 3-kinase Catalytic Subunit, Chain A, domain 1"/>
    <property type="match status" value="1"/>
</dbReference>
<dbReference type="PROSITE" id="PS00845">
    <property type="entry name" value="CAP_GLY_1"/>
    <property type="match status" value="1"/>
</dbReference>
<reference evidence="6 7" key="2">
    <citation type="submission" date="2016-08" db="EMBL/GenBank/DDBJ databases">
        <title>Pervasive Adenine N6-methylation of Active Genes in Fungi.</title>
        <authorList>
            <consortium name="DOE Joint Genome Institute"/>
            <person name="Mondo S.J."/>
            <person name="Dannebaum R.O."/>
            <person name="Kuo R.C."/>
            <person name="Labutti K."/>
            <person name="Haridas S."/>
            <person name="Kuo A."/>
            <person name="Salamov A."/>
            <person name="Ahrendt S.R."/>
            <person name="Lipzen A."/>
            <person name="Sullivan W."/>
            <person name="Andreopoulos W.B."/>
            <person name="Clum A."/>
            <person name="Lindquist E."/>
            <person name="Daum C."/>
            <person name="Ramamoorthy G.K."/>
            <person name="Gryganskyi A."/>
            <person name="Culley D."/>
            <person name="Magnuson J.K."/>
            <person name="James T.Y."/>
            <person name="O'Malley M.A."/>
            <person name="Stajich J.E."/>
            <person name="Spatafora J.W."/>
            <person name="Visel A."/>
            <person name="Grigoriev I.V."/>
        </authorList>
    </citation>
    <scope>NUCLEOTIDE SEQUENCE [LARGE SCALE GENOMIC DNA]</scope>
    <source>
        <strain evidence="7">finn</strain>
    </source>
</reference>
<dbReference type="GO" id="GO:0051010">
    <property type="term" value="F:microtubule plus-end binding"/>
    <property type="evidence" value="ECO:0007669"/>
    <property type="project" value="TreeGrafter"/>
</dbReference>
<dbReference type="EMBL" id="MCFH01000020">
    <property type="protein sequence ID" value="ORX50720.1"/>
    <property type="molecule type" value="Genomic_DNA"/>
</dbReference>
<reference evidence="6 7" key="1">
    <citation type="submission" date="2016-08" db="EMBL/GenBank/DDBJ databases">
        <title>Genomes of anaerobic fungi encode conserved fungal cellulosomes for biomass hydrolysis.</title>
        <authorList>
            <consortium name="DOE Joint Genome Institute"/>
            <person name="Haitjema C.H."/>
            <person name="Gilmore S.P."/>
            <person name="Henske J.K."/>
            <person name="Solomon K.V."/>
            <person name="De Groot R."/>
            <person name="Kuo A."/>
            <person name="Mondo S.J."/>
            <person name="Salamov A.A."/>
            <person name="Labutti K."/>
            <person name="Zhao Z."/>
            <person name="Chiniquy J."/>
            <person name="Barry K."/>
            <person name="Brewer H.M."/>
            <person name="Purvine S.O."/>
            <person name="Wright A.T."/>
            <person name="Boxma B."/>
            <person name="Van Alen T."/>
            <person name="Hackstein J.H."/>
            <person name="Baker S.E."/>
            <person name="Grigoriev I.V."/>
            <person name="O'Malley M.A."/>
        </authorList>
    </citation>
    <scope>NUCLEOTIDE SEQUENCE [LARGE SCALE GENOMIC DNA]</scope>
    <source>
        <strain evidence="7">finn</strain>
    </source>
</reference>
<proteinExistence type="inferred from homology"/>
<dbReference type="CDD" id="cd01789">
    <property type="entry name" value="Ubl_TBCB"/>
    <property type="match status" value="1"/>
</dbReference>
<dbReference type="GO" id="GO:0007023">
    <property type="term" value="P:post-chaperonin tubulin folding pathway"/>
    <property type="evidence" value="ECO:0007669"/>
    <property type="project" value="InterPro"/>
</dbReference>
<dbReference type="SUPFAM" id="SSF74924">
    <property type="entry name" value="Cap-Gly domain"/>
    <property type="match status" value="1"/>
</dbReference>
<dbReference type="SUPFAM" id="SSF54236">
    <property type="entry name" value="Ubiquitin-like"/>
    <property type="match status" value="1"/>
</dbReference>
<protein>
    <recommendedName>
        <fullName evidence="5">CAP-Gly domain-containing protein</fullName>
    </recommendedName>
</protein>
<gene>
    <name evidence="6" type="ORF">BCR36DRAFT_326565</name>
</gene>
<dbReference type="InterPro" id="IPR045172">
    <property type="entry name" value="TBCB_Ubl"/>
</dbReference>